<dbReference type="AlphaFoldDB" id="A0A4S5CH31"/>
<feature type="compositionally biased region" description="Basic and acidic residues" evidence="1">
    <location>
        <begin position="98"/>
        <end position="111"/>
    </location>
</feature>
<name>A0A4S5CH31_AERVE</name>
<dbReference type="Proteomes" id="UP000309618">
    <property type="component" value="Unassembled WGS sequence"/>
</dbReference>
<feature type="region of interest" description="Disordered" evidence="1">
    <location>
        <begin position="90"/>
        <end position="111"/>
    </location>
</feature>
<comment type="caution">
    <text evidence="2">The sequence shown here is derived from an EMBL/GenBank/DDBJ whole genome shotgun (WGS) entry which is preliminary data.</text>
</comment>
<accession>A0A4S5CH31</accession>
<gene>
    <name evidence="2" type="ORF">E8Q35_12385</name>
</gene>
<evidence type="ECO:0000256" key="1">
    <source>
        <dbReference type="SAM" id="MobiDB-lite"/>
    </source>
</evidence>
<reference evidence="2 3" key="1">
    <citation type="submission" date="2019-04" db="EMBL/GenBank/DDBJ databases">
        <title>Comparative genomics of Aeromonas veronii strains pathogenic to fish.</title>
        <authorList>
            <person name="Cascarano M.C."/>
            <person name="Smyrli M."/>
            <person name="Katharios P."/>
        </authorList>
    </citation>
    <scope>NUCLEOTIDE SEQUENCE [LARGE SCALE GENOMIC DNA]</scope>
    <source>
        <strain evidence="2 3">XU1</strain>
    </source>
</reference>
<sequence>MRLNDHNNLEVVKTMTIPDYDVEMCIVAVNGSLFVESPDFDIRIPYCGTLDLDDSIIELIMTDAYERILETAGLKFQKQHLSILGSLENSLGGAGQDITKHEPAEDPITKH</sequence>
<evidence type="ECO:0000313" key="2">
    <source>
        <dbReference type="EMBL" id="THJ44980.1"/>
    </source>
</evidence>
<dbReference type="RefSeq" id="WP_136501802.1">
    <property type="nucleotide sequence ID" value="NZ_SSUX01000008.1"/>
</dbReference>
<protein>
    <submittedName>
        <fullName evidence="2">Uncharacterized protein</fullName>
    </submittedName>
</protein>
<proteinExistence type="predicted"/>
<evidence type="ECO:0000313" key="3">
    <source>
        <dbReference type="Proteomes" id="UP000309618"/>
    </source>
</evidence>
<organism evidence="2 3">
    <name type="scientific">Aeromonas veronii</name>
    <dbReference type="NCBI Taxonomy" id="654"/>
    <lineage>
        <taxon>Bacteria</taxon>
        <taxon>Pseudomonadati</taxon>
        <taxon>Pseudomonadota</taxon>
        <taxon>Gammaproteobacteria</taxon>
        <taxon>Aeromonadales</taxon>
        <taxon>Aeromonadaceae</taxon>
        <taxon>Aeromonas</taxon>
    </lineage>
</organism>
<dbReference type="EMBL" id="SSUX01000008">
    <property type="protein sequence ID" value="THJ44980.1"/>
    <property type="molecule type" value="Genomic_DNA"/>
</dbReference>